<evidence type="ECO:0000313" key="3">
    <source>
        <dbReference type="Proteomes" id="UP000050326"/>
    </source>
</evidence>
<sequence>MKPKAYYKNIKTKWVIKMYVVKIDDELTKEEHYELSEKLNELLEATYSQRGLKQIVATGFEILKNPFFICDLYFNILDYTDCEIDEERLKWKGITQNVMDYNSLMRLKEEGAFIQVYSQNEPVVHNYAFNKMRSIAMRLEIKGKVAGHIVIYEYFKSFTKVDYQFIKYMAGAISNELMKDSSYSHAVTDVFDSYLMSLLNESLPADSSYKDGKMLYYDLKFKRNLCVLVMQTDTSTSKSFSLYYLKERLSELIYNSKMVVYNNRIIVFIENDNQEMLTKNTYIKLRKFIESNYIYSGMSNVFHDITIMKKHYYQSLAAIRFGQKYEHKYKIYEYKEYYLYDMFYVIEEHDELLHYCDPKLLELIEYDEKNGTNYAESLYTYISSGMDIAQSAVILNIHRNSLSYRIKRIEEIMSLDLKEAKLGFNLYLSFQMLAYCEKYPFKVKEYVNFDLKRKEQLGR</sequence>
<reference evidence="2 3" key="1">
    <citation type="submission" date="2015-09" db="EMBL/GenBank/DDBJ databases">
        <title>Genome sequence of Oxobacter pfennigii DSM 3222.</title>
        <authorList>
            <person name="Poehlein A."/>
            <person name="Bengelsdorf F.R."/>
            <person name="Schiel-Bengelsdorf B."/>
            <person name="Duerre P."/>
            <person name="Daniel R."/>
        </authorList>
    </citation>
    <scope>NUCLEOTIDE SEQUENCE [LARGE SCALE GENOMIC DNA]</scope>
    <source>
        <strain evidence="2 3">DSM 3222</strain>
    </source>
</reference>
<gene>
    <name evidence="2" type="ORF">OXPF_25060</name>
</gene>
<dbReference type="Proteomes" id="UP000050326">
    <property type="component" value="Unassembled WGS sequence"/>
</dbReference>
<dbReference type="InterPro" id="IPR025736">
    <property type="entry name" value="PucR_C-HTH_dom"/>
</dbReference>
<evidence type="ECO:0000313" key="2">
    <source>
        <dbReference type="EMBL" id="KPU44336.1"/>
    </source>
</evidence>
<dbReference type="InterPro" id="IPR051448">
    <property type="entry name" value="CdaR-like_regulators"/>
</dbReference>
<dbReference type="Gene3D" id="1.10.10.2840">
    <property type="entry name" value="PucR C-terminal helix-turn-helix domain"/>
    <property type="match status" value="1"/>
</dbReference>
<name>A0A0N8NTB1_9CLOT</name>
<dbReference type="STRING" id="36849.OXPF_25060"/>
<feature type="domain" description="PucR C-terminal helix-turn-helix" evidence="1">
    <location>
        <begin position="375"/>
        <end position="431"/>
    </location>
</feature>
<dbReference type="EMBL" id="LKET01000032">
    <property type="protein sequence ID" value="KPU44336.1"/>
    <property type="molecule type" value="Genomic_DNA"/>
</dbReference>
<protein>
    <submittedName>
        <fullName evidence="2">Carbohydrate diacid transcriptional activator CdaR</fullName>
    </submittedName>
</protein>
<dbReference type="AlphaFoldDB" id="A0A0N8NTB1"/>
<evidence type="ECO:0000259" key="1">
    <source>
        <dbReference type="Pfam" id="PF13556"/>
    </source>
</evidence>
<dbReference type="PANTHER" id="PTHR33744">
    <property type="entry name" value="CARBOHYDRATE DIACID REGULATOR"/>
    <property type="match status" value="1"/>
</dbReference>
<accession>A0A0N8NTB1</accession>
<dbReference type="Pfam" id="PF13556">
    <property type="entry name" value="HTH_30"/>
    <property type="match status" value="1"/>
</dbReference>
<proteinExistence type="predicted"/>
<keyword evidence="3" id="KW-1185">Reference proteome</keyword>
<comment type="caution">
    <text evidence="2">The sequence shown here is derived from an EMBL/GenBank/DDBJ whole genome shotgun (WGS) entry which is preliminary data.</text>
</comment>
<dbReference type="PANTHER" id="PTHR33744:SF1">
    <property type="entry name" value="DNA-BINDING TRANSCRIPTIONAL ACTIVATOR ADER"/>
    <property type="match status" value="1"/>
</dbReference>
<dbReference type="InterPro" id="IPR042070">
    <property type="entry name" value="PucR_C-HTH_sf"/>
</dbReference>
<organism evidence="2 3">
    <name type="scientific">Oxobacter pfennigii</name>
    <dbReference type="NCBI Taxonomy" id="36849"/>
    <lineage>
        <taxon>Bacteria</taxon>
        <taxon>Bacillati</taxon>
        <taxon>Bacillota</taxon>
        <taxon>Clostridia</taxon>
        <taxon>Eubacteriales</taxon>
        <taxon>Clostridiaceae</taxon>
        <taxon>Oxobacter</taxon>
    </lineage>
</organism>